<keyword evidence="6" id="KW-0274">FAD</keyword>
<dbReference type="Gene3D" id="3.90.660.10">
    <property type="match status" value="1"/>
</dbReference>
<keyword evidence="4" id="KW-0963">Cytoplasm</keyword>
<dbReference type="STRING" id="94237.ENSMMOP00000014366"/>
<evidence type="ECO:0000256" key="7">
    <source>
        <dbReference type="ARBA" id="ARBA00023002"/>
    </source>
</evidence>
<name>A0A3Q3WBV1_MOLML</name>
<proteinExistence type="inferred from homology"/>
<keyword evidence="10" id="KW-1185">Reference proteome</keyword>
<evidence type="ECO:0000256" key="3">
    <source>
        <dbReference type="ARBA" id="ARBA00005995"/>
    </source>
</evidence>
<dbReference type="GO" id="GO:0046203">
    <property type="term" value="P:spermidine catabolic process"/>
    <property type="evidence" value="ECO:0007669"/>
    <property type="project" value="TreeGrafter"/>
</dbReference>
<reference evidence="9" key="1">
    <citation type="submission" date="2025-08" db="UniProtKB">
        <authorList>
            <consortium name="Ensembl"/>
        </authorList>
    </citation>
    <scope>IDENTIFICATION</scope>
</reference>
<comment type="subcellular location">
    <subcellularLocation>
        <location evidence="2">Cytoplasm</location>
    </subcellularLocation>
</comment>
<accession>A0A3Q3WBV1</accession>
<organism evidence="9 10">
    <name type="scientific">Mola mola</name>
    <name type="common">Ocean sunfish</name>
    <name type="synonym">Tetraodon mola</name>
    <dbReference type="NCBI Taxonomy" id="94237"/>
    <lineage>
        <taxon>Eukaryota</taxon>
        <taxon>Metazoa</taxon>
        <taxon>Chordata</taxon>
        <taxon>Craniata</taxon>
        <taxon>Vertebrata</taxon>
        <taxon>Euteleostomi</taxon>
        <taxon>Actinopterygii</taxon>
        <taxon>Neopterygii</taxon>
        <taxon>Teleostei</taxon>
        <taxon>Neoteleostei</taxon>
        <taxon>Acanthomorphata</taxon>
        <taxon>Eupercaria</taxon>
        <taxon>Tetraodontiformes</taxon>
        <taxon>Molidae</taxon>
        <taxon>Mola</taxon>
    </lineage>
</organism>
<evidence type="ECO:0000313" key="9">
    <source>
        <dbReference type="Ensembl" id="ENSMMOP00000014366.1"/>
    </source>
</evidence>
<keyword evidence="5" id="KW-0285">Flavoprotein</keyword>
<dbReference type="Ensembl" id="ENSMMOT00000014601.1">
    <property type="protein sequence ID" value="ENSMMOP00000014366.1"/>
    <property type="gene ID" value="ENSMMOG00000010998.1"/>
</dbReference>
<comment type="similarity">
    <text evidence="3">Belongs to the flavin monoamine oxidase family.</text>
</comment>
<dbReference type="SUPFAM" id="SSF54373">
    <property type="entry name" value="FAD-linked reductases, C-terminal domain"/>
    <property type="match status" value="1"/>
</dbReference>
<feature type="domain" description="Amine oxidase" evidence="8">
    <location>
        <begin position="212"/>
        <end position="486"/>
    </location>
</feature>
<evidence type="ECO:0000256" key="2">
    <source>
        <dbReference type="ARBA" id="ARBA00004496"/>
    </source>
</evidence>
<dbReference type="Gene3D" id="3.50.50.60">
    <property type="entry name" value="FAD/NAD(P)-binding domain"/>
    <property type="match status" value="1"/>
</dbReference>
<dbReference type="GO" id="GO:0005737">
    <property type="term" value="C:cytoplasm"/>
    <property type="evidence" value="ECO:0007669"/>
    <property type="project" value="UniProtKB-SubCell"/>
</dbReference>
<dbReference type="OMA" id="GTHSMDE"/>
<evidence type="ECO:0000256" key="4">
    <source>
        <dbReference type="ARBA" id="ARBA00022490"/>
    </source>
</evidence>
<dbReference type="AlphaFoldDB" id="A0A3Q3WBV1"/>
<sequence>MSGCGNARVVIVGCGISGIAAARRLVETGFNVHILEATGRSGGRIKTTTLGDNIVEIGANWIHGPCEENPVFCLARQYGLLDQQALTPENQAMEINGYPPWAPIYFTSSGRKLSAGEVEPAVEIFTELQCDCQLIGWNIPDVTGNELYLVLVQVQKRAAEKWKDIDARTKSLLLCVISNLLKLECCVNGTHSLDDVGLGGCTLYHSLPGLDCVFSGGYEGLIEKLMSELPSGSVIYNQPVRSIHWNNNTGKRERPVIIECEAGRRIAADHVIVTVPLGFLKKHHSALFNPPLPPHKLQSVQRLGFGTNNKIFVEFDSPWWDADCEVIHLLWEDEEALVDQVPDIQRSWIKKLFGFTVLKPNERYSHVLCGWISGHESEYMELVSEQDVMQSITQLLRKFTGNPTITPRRILRSQWFHHPWTHGSYTYPAKGCSKQDFDNMMEPLPTKGSQAKPLQVLFAGEATHQCYFSTVHGAVLSGWREADRLISHYSSTAPSEPHRSKL</sequence>
<evidence type="ECO:0000256" key="6">
    <source>
        <dbReference type="ARBA" id="ARBA00022827"/>
    </source>
</evidence>
<dbReference type="GO" id="GO:0046592">
    <property type="term" value="F:polyamine oxidase activity"/>
    <property type="evidence" value="ECO:0007669"/>
    <property type="project" value="TreeGrafter"/>
</dbReference>
<protein>
    <recommendedName>
        <fullName evidence="8">Amine oxidase domain-containing protein</fullName>
    </recommendedName>
</protein>
<evidence type="ECO:0000313" key="10">
    <source>
        <dbReference type="Proteomes" id="UP000261620"/>
    </source>
</evidence>
<dbReference type="Pfam" id="PF01593">
    <property type="entry name" value="Amino_oxidase"/>
    <property type="match status" value="2"/>
</dbReference>
<dbReference type="Proteomes" id="UP000261620">
    <property type="component" value="Unplaced"/>
</dbReference>
<dbReference type="PANTHER" id="PTHR10742">
    <property type="entry name" value="FLAVIN MONOAMINE OXIDASE"/>
    <property type="match status" value="1"/>
</dbReference>
<dbReference type="InterPro" id="IPR036188">
    <property type="entry name" value="FAD/NAD-bd_sf"/>
</dbReference>
<evidence type="ECO:0000256" key="5">
    <source>
        <dbReference type="ARBA" id="ARBA00022630"/>
    </source>
</evidence>
<evidence type="ECO:0000256" key="1">
    <source>
        <dbReference type="ARBA" id="ARBA00001974"/>
    </source>
</evidence>
<feature type="domain" description="Amine oxidase" evidence="8">
    <location>
        <begin position="16"/>
        <end position="90"/>
    </location>
</feature>
<keyword evidence="7" id="KW-0560">Oxidoreductase</keyword>
<evidence type="ECO:0000259" key="8">
    <source>
        <dbReference type="Pfam" id="PF01593"/>
    </source>
</evidence>
<reference evidence="9" key="2">
    <citation type="submission" date="2025-09" db="UniProtKB">
        <authorList>
            <consortium name="Ensembl"/>
        </authorList>
    </citation>
    <scope>IDENTIFICATION</scope>
</reference>
<dbReference type="SUPFAM" id="SSF51905">
    <property type="entry name" value="FAD/NAD(P)-binding domain"/>
    <property type="match status" value="1"/>
</dbReference>
<dbReference type="InterPro" id="IPR002937">
    <property type="entry name" value="Amino_oxidase"/>
</dbReference>
<comment type="cofactor">
    <cofactor evidence="1">
        <name>FAD</name>
        <dbReference type="ChEBI" id="CHEBI:57692"/>
    </cofactor>
</comment>
<dbReference type="PANTHER" id="PTHR10742:SF405">
    <property type="entry name" value="PEROXISOMAL N(1)-ACETYL-SPERMINE_SPERMIDINE OXIDASE"/>
    <property type="match status" value="1"/>
</dbReference>
<dbReference type="InterPro" id="IPR050281">
    <property type="entry name" value="Flavin_monoamine_oxidase"/>
</dbReference>